<dbReference type="GO" id="GO:0003700">
    <property type="term" value="F:DNA-binding transcription factor activity"/>
    <property type="evidence" value="ECO:0007669"/>
    <property type="project" value="InterPro"/>
</dbReference>
<keyword evidence="2" id="KW-0238">DNA-binding</keyword>
<protein>
    <submittedName>
        <fullName evidence="6">Transcriptional regulator, RpiR family</fullName>
    </submittedName>
</protein>
<dbReference type="InterPro" id="IPR046348">
    <property type="entry name" value="SIS_dom_sf"/>
</dbReference>
<dbReference type="GO" id="GO:0003677">
    <property type="term" value="F:DNA binding"/>
    <property type="evidence" value="ECO:0007669"/>
    <property type="project" value="UniProtKB-KW"/>
</dbReference>
<dbReference type="Pfam" id="PF01380">
    <property type="entry name" value="SIS"/>
    <property type="match status" value="1"/>
</dbReference>
<dbReference type="Pfam" id="PF01418">
    <property type="entry name" value="HTH_6"/>
    <property type="match status" value="1"/>
</dbReference>
<dbReference type="GO" id="GO:0097367">
    <property type="term" value="F:carbohydrate derivative binding"/>
    <property type="evidence" value="ECO:0007669"/>
    <property type="project" value="InterPro"/>
</dbReference>
<keyword evidence="7" id="KW-1185">Reference proteome</keyword>
<keyword evidence="3" id="KW-0804">Transcription</keyword>
<accession>A0A1H7GWP3</accession>
<dbReference type="GO" id="GO:1901135">
    <property type="term" value="P:carbohydrate derivative metabolic process"/>
    <property type="evidence" value="ECO:0007669"/>
    <property type="project" value="InterPro"/>
</dbReference>
<dbReference type="PANTHER" id="PTHR30514">
    <property type="entry name" value="GLUCOKINASE"/>
    <property type="match status" value="1"/>
</dbReference>
<name>A0A1H7GWP3_9FIRM</name>
<dbReference type="InterPro" id="IPR035472">
    <property type="entry name" value="RpiR-like_SIS"/>
</dbReference>
<evidence type="ECO:0000256" key="2">
    <source>
        <dbReference type="ARBA" id="ARBA00023125"/>
    </source>
</evidence>
<dbReference type="RefSeq" id="WP_074789439.1">
    <property type="nucleotide sequence ID" value="NZ_FNZX01000005.1"/>
</dbReference>
<reference evidence="7" key="1">
    <citation type="submission" date="2016-10" db="EMBL/GenBank/DDBJ databases">
        <authorList>
            <person name="Varghese N."/>
        </authorList>
    </citation>
    <scope>NUCLEOTIDE SEQUENCE [LARGE SCALE GENOMIC DNA]</scope>
    <source>
        <strain evidence="7">ACV-9</strain>
    </source>
</reference>
<dbReference type="Gene3D" id="3.40.50.10490">
    <property type="entry name" value="Glucose-6-phosphate isomerase like protein, domain 1"/>
    <property type="match status" value="1"/>
</dbReference>
<evidence type="ECO:0000256" key="3">
    <source>
        <dbReference type="ARBA" id="ARBA00023163"/>
    </source>
</evidence>
<sequence>MSTVDTTKDKIREAYDNLTKSEQQVADYFLENTEISDFSSKHISLLLYVSEATLSRFAKKCGFKGYREFVYMYELDFKDYFTEKEEKEISDITRSVRKNYKDIMVKAFDLIDEDQMRRIATKLSNTEYTVPVYGMGSSGYVAREFQLRFMRLGLDVIAITDSQMIAMNASLVKRGSLVLAFSISGTTKVVIDGIKKAKQNGARVVLFTASKDKKLAELCDEIVEVAYLKELEKGTKISPQISLLILIDVLYSYYFANDSFFKAEKYKRTLTALEIEKNISPL</sequence>
<dbReference type="PANTHER" id="PTHR30514:SF21">
    <property type="entry name" value="RPIR-FAMILY TRANSCRIPTIONAL REGULATOR"/>
    <property type="match status" value="1"/>
</dbReference>
<dbReference type="Proteomes" id="UP000182321">
    <property type="component" value="Unassembled WGS sequence"/>
</dbReference>
<feature type="domain" description="SIS" evidence="5">
    <location>
        <begin position="119"/>
        <end position="260"/>
    </location>
</feature>
<proteinExistence type="predicted"/>
<dbReference type="InterPro" id="IPR036388">
    <property type="entry name" value="WH-like_DNA-bd_sf"/>
</dbReference>
<dbReference type="InterPro" id="IPR001347">
    <property type="entry name" value="SIS_dom"/>
</dbReference>
<dbReference type="PROSITE" id="PS51071">
    <property type="entry name" value="HTH_RPIR"/>
    <property type="match status" value="1"/>
</dbReference>
<dbReference type="EMBL" id="FNZX01000005">
    <property type="protein sequence ID" value="SEK41050.1"/>
    <property type="molecule type" value="Genomic_DNA"/>
</dbReference>
<evidence type="ECO:0000313" key="6">
    <source>
        <dbReference type="EMBL" id="SEK41050.1"/>
    </source>
</evidence>
<keyword evidence="1" id="KW-0805">Transcription regulation</keyword>
<dbReference type="Gene3D" id="1.10.10.10">
    <property type="entry name" value="Winged helix-like DNA-binding domain superfamily/Winged helix DNA-binding domain"/>
    <property type="match status" value="1"/>
</dbReference>
<gene>
    <name evidence="6" type="ORF">SAMN02910377_00776</name>
</gene>
<evidence type="ECO:0000259" key="4">
    <source>
        <dbReference type="PROSITE" id="PS51071"/>
    </source>
</evidence>
<dbReference type="InterPro" id="IPR047640">
    <property type="entry name" value="RpiR-like"/>
</dbReference>
<dbReference type="PROSITE" id="PS51464">
    <property type="entry name" value="SIS"/>
    <property type="match status" value="1"/>
</dbReference>
<dbReference type="SUPFAM" id="SSF46689">
    <property type="entry name" value="Homeodomain-like"/>
    <property type="match status" value="1"/>
</dbReference>
<evidence type="ECO:0000256" key="1">
    <source>
        <dbReference type="ARBA" id="ARBA00023015"/>
    </source>
</evidence>
<dbReference type="InterPro" id="IPR009057">
    <property type="entry name" value="Homeodomain-like_sf"/>
</dbReference>
<organism evidence="6 7">
    <name type="scientific">Pseudobutyrivibrio ruminis</name>
    <dbReference type="NCBI Taxonomy" id="46206"/>
    <lineage>
        <taxon>Bacteria</taxon>
        <taxon>Bacillati</taxon>
        <taxon>Bacillota</taxon>
        <taxon>Clostridia</taxon>
        <taxon>Lachnospirales</taxon>
        <taxon>Lachnospiraceae</taxon>
        <taxon>Pseudobutyrivibrio</taxon>
    </lineage>
</organism>
<dbReference type="SUPFAM" id="SSF53697">
    <property type="entry name" value="SIS domain"/>
    <property type="match status" value="1"/>
</dbReference>
<evidence type="ECO:0000313" key="7">
    <source>
        <dbReference type="Proteomes" id="UP000182321"/>
    </source>
</evidence>
<dbReference type="InterPro" id="IPR000281">
    <property type="entry name" value="HTH_RpiR"/>
</dbReference>
<dbReference type="CDD" id="cd05013">
    <property type="entry name" value="SIS_RpiR"/>
    <property type="match status" value="1"/>
</dbReference>
<dbReference type="AlphaFoldDB" id="A0A1H7GWP3"/>
<evidence type="ECO:0000259" key="5">
    <source>
        <dbReference type="PROSITE" id="PS51464"/>
    </source>
</evidence>
<feature type="domain" description="HTH rpiR-type" evidence="4">
    <location>
        <begin position="5"/>
        <end position="80"/>
    </location>
</feature>